<feature type="chain" id="PRO_5046785821" description="Secreted protein" evidence="2">
    <location>
        <begin position="28"/>
        <end position="182"/>
    </location>
</feature>
<dbReference type="RefSeq" id="WP_311572556.1">
    <property type="nucleotide sequence ID" value="NZ_JAVRFH010000010.1"/>
</dbReference>
<evidence type="ECO:0000313" key="3">
    <source>
        <dbReference type="EMBL" id="MDT0611043.1"/>
    </source>
</evidence>
<feature type="compositionally biased region" description="Low complexity" evidence="1">
    <location>
        <begin position="31"/>
        <end position="66"/>
    </location>
</feature>
<evidence type="ECO:0000256" key="2">
    <source>
        <dbReference type="SAM" id="SignalP"/>
    </source>
</evidence>
<feature type="compositionally biased region" description="Basic and acidic residues" evidence="1">
    <location>
        <begin position="70"/>
        <end position="87"/>
    </location>
</feature>
<protein>
    <recommendedName>
        <fullName evidence="5">Secreted protein</fullName>
    </recommendedName>
</protein>
<sequence length="182" mass="18723">MSRSSGITAAVAAAAALTATGITYATAAPDSQAVPAVVQQAPAQAPTGGDPGTNNNSNNSKGNEGNNQGGRDHDKRDDHDRDDRDRGWVQINERSYSAQSSGCVVIASGLGSRSLNIRNDSRKTIEVFNGLTCDNGAPIATVGPHSSANGVVPDCVEGVFVKDGVIGSFRVIEHGKGDKGDY</sequence>
<evidence type="ECO:0008006" key="5">
    <source>
        <dbReference type="Google" id="ProtNLM"/>
    </source>
</evidence>
<comment type="caution">
    <text evidence="3">The sequence shown here is derived from an EMBL/GenBank/DDBJ whole genome shotgun (WGS) entry which is preliminary data.</text>
</comment>
<evidence type="ECO:0000313" key="4">
    <source>
        <dbReference type="Proteomes" id="UP001180724"/>
    </source>
</evidence>
<gene>
    <name evidence="3" type="ORF">RM812_12500</name>
</gene>
<dbReference type="Proteomes" id="UP001180724">
    <property type="component" value="Unassembled WGS sequence"/>
</dbReference>
<dbReference type="EMBL" id="JAVRFH010000010">
    <property type="protein sequence ID" value="MDT0611043.1"/>
    <property type="molecule type" value="Genomic_DNA"/>
</dbReference>
<keyword evidence="2" id="KW-0732">Signal</keyword>
<reference evidence="3" key="1">
    <citation type="submission" date="2024-05" db="EMBL/GenBank/DDBJ databases">
        <title>30 novel species of actinomycetes from the DSMZ collection.</title>
        <authorList>
            <person name="Nouioui I."/>
        </authorList>
    </citation>
    <scope>NUCLEOTIDE SEQUENCE</scope>
    <source>
        <strain evidence="3">DSM 40712</strain>
    </source>
</reference>
<feature type="region of interest" description="Disordered" evidence="1">
    <location>
        <begin position="31"/>
        <end position="93"/>
    </location>
</feature>
<name>A0ABU3AM63_9ACTN</name>
<organism evidence="3 4">
    <name type="scientific">Streptomyces lancefieldiae</name>
    <dbReference type="NCBI Taxonomy" id="3075520"/>
    <lineage>
        <taxon>Bacteria</taxon>
        <taxon>Bacillati</taxon>
        <taxon>Actinomycetota</taxon>
        <taxon>Actinomycetes</taxon>
        <taxon>Kitasatosporales</taxon>
        <taxon>Streptomycetaceae</taxon>
        <taxon>Streptomyces</taxon>
    </lineage>
</organism>
<proteinExistence type="predicted"/>
<keyword evidence="4" id="KW-1185">Reference proteome</keyword>
<accession>A0ABU3AM63</accession>
<feature type="signal peptide" evidence="2">
    <location>
        <begin position="1"/>
        <end position="27"/>
    </location>
</feature>
<evidence type="ECO:0000256" key="1">
    <source>
        <dbReference type="SAM" id="MobiDB-lite"/>
    </source>
</evidence>